<reference evidence="2 3" key="1">
    <citation type="journal article" date="2006" name="Nature">
        <title>Insights from the genome of the biotrophic fungal plant pathogen Ustilago maydis.</title>
        <authorList>
            <person name="Kamper J."/>
            <person name="Kahmann R."/>
            <person name="Bolker M."/>
            <person name="Ma L.J."/>
            <person name="Brefort T."/>
            <person name="Saville B.J."/>
            <person name="Banuett F."/>
            <person name="Kronstad J.W."/>
            <person name="Gold S.E."/>
            <person name="Muller O."/>
            <person name="Perlin M.H."/>
            <person name="Wosten H.A."/>
            <person name="de Vries R."/>
            <person name="Ruiz-Herrera J."/>
            <person name="Reynaga-Pena C.G."/>
            <person name="Snetselaar K."/>
            <person name="McCann M."/>
            <person name="Perez-Martin J."/>
            <person name="Feldbrugge M."/>
            <person name="Basse C.W."/>
            <person name="Steinberg G."/>
            <person name="Ibeas J.I."/>
            <person name="Holloman W."/>
            <person name="Guzman P."/>
            <person name="Farman M."/>
            <person name="Stajich J.E."/>
            <person name="Sentandreu R."/>
            <person name="Gonzalez-Prieto J.M."/>
            <person name="Kennell J.C."/>
            <person name="Molina L."/>
            <person name="Schirawski J."/>
            <person name="Mendoza-Mendoza A."/>
            <person name="Greilinger D."/>
            <person name="Munch K."/>
            <person name="Rossel N."/>
            <person name="Scherer M."/>
            <person name="Vranes M."/>
            <person name="Ladendorf O."/>
            <person name="Vincon V."/>
            <person name="Fuchs U."/>
            <person name="Sandrock B."/>
            <person name="Meng S."/>
            <person name="Ho E.C."/>
            <person name="Cahill M.J."/>
            <person name="Boyce K.J."/>
            <person name="Klose J."/>
            <person name="Klosterman S.J."/>
            <person name="Deelstra H.J."/>
            <person name="Ortiz-Castellanos L."/>
            <person name="Li W."/>
            <person name="Sanchez-Alonso P."/>
            <person name="Schreier P.H."/>
            <person name="Hauser-Hahn I."/>
            <person name="Vaupel M."/>
            <person name="Koopmann E."/>
            <person name="Friedrich G."/>
            <person name="Voss H."/>
            <person name="Schluter T."/>
            <person name="Margolis J."/>
            <person name="Platt D."/>
            <person name="Swimmer C."/>
            <person name="Gnirke A."/>
            <person name="Chen F."/>
            <person name="Vysotskaia V."/>
            <person name="Mannhaupt G."/>
            <person name="Guldener U."/>
            <person name="Munsterkotter M."/>
            <person name="Haase D."/>
            <person name="Oesterheld M."/>
            <person name="Mewes H.W."/>
            <person name="Mauceli E.W."/>
            <person name="DeCaprio D."/>
            <person name="Wade C.M."/>
            <person name="Butler J."/>
            <person name="Young S."/>
            <person name="Jaffe D.B."/>
            <person name="Calvo S."/>
            <person name="Nusbaum C."/>
            <person name="Galagan J."/>
            <person name="Birren B.W."/>
        </authorList>
    </citation>
    <scope>NUCLEOTIDE SEQUENCE [LARGE SCALE GENOMIC DNA]</scope>
    <source>
        <strain evidence="3">DSM 14603 / FGSC 9021 / UM521</strain>
    </source>
</reference>
<dbReference type="OrthoDB" id="4218123at2759"/>
<accession>A0A0D1DV14</accession>
<keyword evidence="1" id="KW-0472">Membrane</keyword>
<dbReference type="Proteomes" id="UP000000561">
    <property type="component" value="Chromosome 10"/>
</dbReference>
<feature type="transmembrane region" description="Helical" evidence="1">
    <location>
        <begin position="211"/>
        <end position="232"/>
    </location>
</feature>
<feature type="transmembrane region" description="Helical" evidence="1">
    <location>
        <begin position="319"/>
        <end position="336"/>
    </location>
</feature>
<dbReference type="eggNOG" id="ENOG502SCKN">
    <property type="taxonomic scope" value="Eukaryota"/>
</dbReference>
<dbReference type="VEuPathDB" id="FungiDB:UMAG_03652"/>
<organism evidence="2 3">
    <name type="scientific">Mycosarcoma maydis</name>
    <name type="common">Corn smut fungus</name>
    <name type="synonym">Ustilago maydis</name>
    <dbReference type="NCBI Taxonomy" id="5270"/>
    <lineage>
        <taxon>Eukaryota</taxon>
        <taxon>Fungi</taxon>
        <taxon>Dikarya</taxon>
        <taxon>Basidiomycota</taxon>
        <taxon>Ustilaginomycotina</taxon>
        <taxon>Ustilaginomycetes</taxon>
        <taxon>Ustilaginales</taxon>
        <taxon>Ustilaginaceae</taxon>
        <taxon>Mycosarcoma</taxon>
    </lineage>
</organism>
<dbReference type="AlphaFoldDB" id="A0A0D1DV14"/>
<gene>
    <name evidence="2" type="ORF">UMAG_03652</name>
</gene>
<dbReference type="GeneID" id="23564055"/>
<proteinExistence type="predicted"/>
<evidence type="ECO:0000313" key="3">
    <source>
        <dbReference type="Proteomes" id="UP000000561"/>
    </source>
</evidence>
<dbReference type="STRING" id="237631.A0A0D1DV14"/>
<dbReference type="RefSeq" id="XP_011390139.1">
    <property type="nucleotide sequence ID" value="XM_011391837.1"/>
</dbReference>
<protein>
    <submittedName>
        <fullName evidence="2">Uncharacterized protein</fullName>
    </submittedName>
</protein>
<dbReference type="KEGG" id="uma:UMAG_03652"/>
<feature type="transmembrane region" description="Helical" evidence="1">
    <location>
        <begin position="54"/>
        <end position="72"/>
    </location>
</feature>
<dbReference type="OMA" id="ANAKEHE"/>
<dbReference type="PANTHER" id="PTHR39470">
    <property type="entry name" value="CHROMOSOME 10, WHOLE GENOME SHOTGUN SEQUENCE"/>
    <property type="match status" value="1"/>
</dbReference>
<keyword evidence="3" id="KW-1185">Reference proteome</keyword>
<dbReference type="PANTHER" id="PTHR39470:SF1">
    <property type="entry name" value="CHORISMATE SYNTHASE PROTEIN"/>
    <property type="match status" value="1"/>
</dbReference>
<dbReference type="EMBL" id="CM003149">
    <property type="protein sequence ID" value="KIS68069.1"/>
    <property type="molecule type" value="Genomic_DNA"/>
</dbReference>
<dbReference type="InParanoid" id="A0A0D1DV14"/>
<evidence type="ECO:0000256" key="1">
    <source>
        <dbReference type="SAM" id="Phobius"/>
    </source>
</evidence>
<sequence length="467" mass="52098">MVDLTSYLVLGVVLLPPILRRAQRLSLTMRTARHSNSLPSPPPKFFSNARLTPFASPFSTTVSMASLLFILISCRNLIPAQYGIDLFIPASIVDALRRWLHTLYPARHRSSSSSNVSDSAPIHIDAFRGGYKPDLFLAYNAPITIPTTTLRKLINQTPSLLPMGLLTPSRRAELQALIARLSSYEGRRIYLVLGPRPLLDCSFCKTTNDHFWYALAFVLASYAWRIVALGLLTTHPDDSVAVAIRQACSLLTLGRRSSSLPWRSSARGRSTEADRSTWRVSSLLVLLSLLAVELLVMLEFGQVSSEMSRWNHWHTNLDILRQLVFGALVCVIYLFPTRRVGDDFEQSVLHLDSTHQNLQNLLHISQLLQVARTVVLQDEQLLDTASQWKRSSDRSAADLGPISADKIISTATSRGGRAATDLIAQAQAGIHRVTRSWWRNAELVNRQLDQQDESTTTLSHDQSVPST</sequence>
<name>A0A0D1DV14_MYCMD</name>
<evidence type="ECO:0000313" key="2">
    <source>
        <dbReference type="EMBL" id="KIS68069.1"/>
    </source>
</evidence>
<keyword evidence="1" id="KW-1133">Transmembrane helix</keyword>
<keyword evidence="1" id="KW-0812">Transmembrane</keyword>
<feature type="transmembrane region" description="Helical" evidence="1">
    <location>
        <begin position="278"/>
        <end position="298"/>
    </location>
</feature>